<dbReference type="GO" id="GO:0016787">
    <property type="term" value="F:hydrolase activity"/>
    <property type="evidence" value="ECO:0007669"/>
    <property type="project" value="InterPro"/>
</dbReference>
<organism evidence="5 6">
    <name type="scientific">Coprinopsis cinerea (strain Okayama-7 / 130 / ATCC MYA-4618 / FGSC 9003)</name>
    <name type="common">Inky cap fungus</name>
    <name type="synonym">Hormographiella aspergillata</name>
    <dbReference type="NCBI Taxonomy" id="240176"/>
    <lineage>
        <taxon>Eukaryota</taxon>
        <taxon>Fungi</taxon>
        <taxon>Dikarya</taxon>
        <taxon>Basidiomycota</taxon>
        <taxon>Agaricomycotina</taxon>
        <taxon>Agaricomycetes</taxon>
        <taxon>Agaricomycetidae</taxon>
        <taxon>Agaricales</taxon>
        <taxon>Agaricineae</taxon>
        <taxon>Psathyrellaceae</taxon>
        <taxon>Coprinopsis</taxon>
    </lineage>
</organism>
<evidence type="ECO:0000256" key="2">
    <source>
        <dbReference type="ARBA" id="ARBA00023239"/>
    </source>
</evidence>
<dbReference type="RefSeq" id="XP_001837234.1">
    <property type="nucleotide sequence ID" value="XM_001837182.1"/>
</dbReference>
<dbReference type="KEGG" id="cci:CC1G_00370"/>
<dbReference type="OMA" id="IILSHMG"/>
<dbReference type="OrthoDB" id="2832284at2759"/>
<comment type="caution">
    <text evidence="5">The sequence shown here is derived from an EMBL/GenBank/DDBJ whole genome shotgun (WGS) entry which is preliminary data.</text>
</comment>
<dbReference type="Pfam" id="PF04909">
    <property type="entry name" value="Amidohydro_2"/>
    <property type="match status" value="1"/>
</dbReference>
<dbReference type="AlphaFoldDB" id="A8NXQ2"/>
<keyword evidence="6" id="KW-1185">Reference proteome</keyword>
<dbReference type="GO" id="GO:0019748">
    <property type="term" value="P:secondary metabolic process"/>
    <property type="evidence" value="ECO:0007669"/>
    <property type="project" value="TreeGrafter"/>
</dbReference>
<feature type="domain" description="Amidohydrolase-related" evidence="4">
    <location>
        <begin position="4"/>
        <end position="312"/>
    </location>
</feature>
<proteinExistence type="inferred from homology"/>
<dbReference type="InterPro" id="IPR006680">
    <property type="entry name" value="Amidohydro-rel"/>
</dbReference>
<sequence>MLCVDVHHHYFSSDLKDHKKRTNDKIGWKTPEGNLGWSPELSLKLMDASGVDISILSFPAIAAGEVSPKNRSLARERNRFAAQICAKHPSRFGFFATLPFLDDVQGCLAEISYALDELRADGIALPSHCGEGYIGDDRFDRIWQELNRRRTVVFLHGTQTESSTPFPHPWLGIPITEVCNETFKAASHLVVTGRKRRYSDTKIILSHMGGSLPSLAARVAVLSNYMGCPLTPEEILEDFRSFYFDTALSSYGPNLQAMEAFALPDRLLFGTDLPAVDVSSAQWFTGKLKEHCVHDPAKLRRIMSENALKLFPNKALGMQVEIN</sequence>
<evidence type="ECO:0000256" key="3">
    <source>
        <dbReference type="RuleBase" id="RU366045"/>
    </source>
</evidence>
<dbReference type="VEuPathDB" id="FungiDB:CC1G_00370"/>
<keyword evidence="2 3" id="KW-0456">Lyase</keyword>
<dbReference type="InParanoid" id="A8NXQ2"/>
<dbReference type="CDD" id="cd01292">
    <property type="entry name" value="metallo-dependent_hydrolases"/>
    <property type="match status" value="1"/>
</dbReference>
<dbReference type="Proteomes" id="UP000001861">
    <property type="component" value="Unassembled WGS sequence"/>
</dbReference>
<evidence type="ECO:0000313" key="6">
    <source>
        <dbReference type="Proteomes" id="UP000001861"/>
    </source>
</evidence>
<protein>
    <submittedName>
        <fullName evidence="5">Amidohydrolase 2</fullName>
    </submittedName>
</protein>
<dbReference type="GO" id="GO:0016831">
    <property type="term" value="F:carboxy-lyase activity"/>
    <property type="evidence" value="ECO:0007669"/>
    <property type="project" value="UniProtKB-KW"/>
</dbReference>
<name>A8NXQ2_COPC7</name>
<dbReference type="eggNOG" id="KOG4245">
    <property type="taxonomic scope" value="Eukaryota"/>
</dbReference>
<dbReference type="Gene3D" id="3.20.20.140">
    <property type="entry name" value="Metal-dependent hydrolases"/>
    <property type="match status" value="1"/>
</dbReference>
<dbReference type="STRING" id="240176.A8NXQ2"/>
<reference evidence="5 6" key="1">
    <citation type="journal article" date="2010" name="Proc. Natl. Acad. Sci. U.S.A.">
        <title>Insights into evolution of multicellular fungi from the assembled chromosomes of the mushroom Coprinopsis cinerea (Coprinus cinereus).</title>
        <authorList>
            <person name="Stajich J.E."/>
            <person name="Wilke S.K."/>
            <person name="Ahren D."/>
            <person name="Au C.H."/>
            <person name="Birren B.W."/>
            <person name="Borodovsky M."/>
            <person name="Burns C."/>
            <person name="Canback B."/>
            <person name="Casselton L.A."/>
            <person name="Cheng C.K."/>
            <person name="Deng J."/>
            <person name="Dietrich F.S."/>
            <person name="Fargo D.C."/>
            <person name="Farman M.L."/>
            <person name="Gathman A.C."/>
            <person name="Goldberg J."/>
            <person name="Guigo R."/>
            <person name="Hoegger P.J."/>
            <person name="Hooker J.B."/>
            <person name="Huggins A."/>
            <person name="James T.Y."/>
            <person name="Kamada T."/>
            <person name="Kilaru S."/>
            <person name="Kodira C."/>
            <person name="Kues U."/>
            <person name="Kupfer D."/>
            <person name="Kwan H.S."/>
            <person name="Lomsadze A."/>
            <person name="Li W."/>
            <person name="Lilly W.W."/>
            <person name="Ma L.J."/>
            <person name="Mackey A.J."/>
            <person name="Manning G."/>
            <person name="Martin F."/>
            <person name="Muraguchi H."/>
            <person name="Natvig D.O."/>
            <person name="Palmerini H."/>
            <person name="Ramesh M.A."/>
            <person name="Rehmeyer C.J."/>
            <person name="Roe B.A."/>
            <person name="Shenoy N."/>
            <person name="Stanke M."/>
            <person name="Ter-Hovhannisyan V."/>
            <person name="Tunlid A."/>
            <person name="Velagapudi R."/>
            <person name="Vision T.J."/>
            <person name="Zeng Q."/>
            <person name="Zolan M.E."/>
            <person name="Pukkila P.J."/>
        </authorList>
    </citation>
    <scope>NUCLEOTIDE SEQUENCE [LARGE SCALE GENOMIC DNA]</scope>
    <source>
        <strain evidence="6">Okayama-7 / 130 / ATCC MYA-4618 / FGSC 9003</strain>
    </source>
</reference>
<dbReference type="GO" id="GO:0005737">
    <property type="term" value="C:cytoplasm"/>
    <property type="evidence" value="ECO:0007669"/>
    <property type="project" value="TreeGrafter"/>
</dbReference>
<dbReference type="GeneID" id="6013791"/>
<dbReference type="PANTHER" id="PTHR21240:SF28">
    <property type="entry name" value="ISO-OROTATE DECARBOXYLASE (EUROFUNG)"/>
    <property type="match status" value="1"/>
</dbReference>
<dbReference type="InterPro" id="IPR032466">
    <property type="entry name" value="Metal_Hydrolase"/>
</dbReference>
<dbReference type="InterPro" id="IPR032465">
    <property type="entry name" value="ACMSD"/>
</dbReference>
<dbReference type="EMBL" id="AACS02000005">
    <property type="protein sequence ID" value="EAU84851.1"/>
    <property type="molecule type" value="Genomic_DNA"/>
</dbReference>
<dbReference type="PANTHER" id="PTHR21240">
    <property type="entry name" value="2-AMINO-3-CARBOXYLMUCONATE-6-SEMIALDEHYDE DECARBOXYLASE"/>
    <property type="match status" value="1"/>
</dbReference>
<evidence type="ECO:0000259" key="4">
    <source>
        <dbReference type="Pfam" id="PF04909"/>
    </source>
</evidence>
<dbReference type="SUPFAM" id="SSF51556">
    <property type="entry name" value="Metallo-dependent hydrolases"/>
    <property type="match status" value="1"/>
</dbReference>
<keyword evidence="1 3" id="KW-0210">Decarboxylase</keyword>
<comment type="similarity">
    <text evidence="3">Belongs to the metallo-dependent hydrolases superfamily.</text>
</comment>
<evidence type="ECO:0000256" key="1">
    <source>
        <dbReference type="ARBA" id="ARBA00022793"/>
    </source>
</evidence>
<accession>A8NXQ2</accession>
<evidence type="ECO:0000313" key="5">
    <source>
        <dbReference type="EMBL" id="EAU84851.1"/>
    </source>
</evidence>
<gene>
    <name evidence="5" type="ORF">CC1G_00370</name>
</gene>